<keyword evidence="5 8" id="KW-0472">Membrane</keyword>
<feature type="transmembrane region" description="Helical" evidence="8">
    <location>
        <begin position="31"/>
        <end position="53"/>
    </location>
</feature>
<dbReference type="GO" id="GO:0051015">
    <property type="term" value="F:actin filament binding"/>
    <property type="evidence" value="ECO:0007669"/>
    <property type="project" value="TreeGrafter"/>
</dbReference>
<dbReference type="PANTHER" id="PTHR28646">
    <property type="entry name" value="TRANSMEMBRANE PROTEIN 201"/>
    <property type="match status" value="1"/>
</dbReference>
<comment type="caution">
    <text evidence="10">The sequence shown here is derived from an EMBL/GenBank/DDBJ whole genome shotgun (WGS) entry which is preliminary data.</text>
</comment>
<comment type="similarity">
    <text evidence="2">Belongs to the TMEM201 family.</text>
</comment>
<keyword evidence="6" id="KW-0539">Nucleus</keyword>
<evidence type="ECO:0000313" key="10">
    <source>
        <dbReference type="EMBL" id="CAB3378759.1"/>
    </source>
</evidence>
<organism evidence="10 11">
    <name type="scientific">Cloeon dipterum</name>
    <dbReference type="NCBI Taxonomy" id="197152"/>
    <lineage>
        <taxon>Eukaryota</taxon>
        <taxon>Metazoa</taxon>
        <taxon>Ecdysozoa</taxon>
        <taxon>Arthropoda</taxon>
        <taxon>Hexapoda</taxon>
        <taxon>Insecta</taxon>
        <taxon>Pterygota</taxon>
        <taxon>Palaeoptera</taxon>
        <taxon>Ephemeroptera</taxon>
        <taxon>Pisciforma</taxon>
        <taxon>Baetidae</taxon>
        <taxon>Cloeon</taxon>
    </lineage>
</organism>
<keyword evidence="3 8" id="KW-0812">Transmembrane</keyword>
<keyword evidence="4 8" id="KW-1133">Transmembrane helix</keyword>
<keyword evidence="11" id="KW-1185">Reference proteome</keyword>
<evidence type="ECO:0000259" key="9">
    <source>
        <dbReference type="Pfam" id="PF09779"/>
    </source>
</evidence>
<proteinExistence type="inferred from homology"/>
<feature type="region of interest" description="Disordered" evidence="7">
    <location>
        <begin position="392"/>
        <end position="420"/>
    </location>
</feature>
<feature type="compositionally biased region" description="Low complexity" evidence="7">
    <location>
        <begin position="401"/>
        <end position="420"/>
    </location>
</feature>
<dbReference type="InterPro" id="IPR018617">
    <property type="entry name" value="Ima1_N"/>
</dbReference>
<dbReference type="PANTHER" id="PTHR28646:SF1">
    <property type="entry name" value="TRANSMEMBRANE PROTEIN 201"/>
    <property type="match status" value="1"/>
</dbReference>
<gene>
    <name evidence="10" type="ORF">CLODIP_2_CD09357</name>
</gene>
<evidence type="ECO:0000256" key="5">
    <source>
        <dbReference type="ARBA" id="ARBA00023136"/>
    </source>
</evidence>
<dbReference type="InterPro" id="IPR040041">
    <property type="entry name" value="TMEM201"/>
</dbReference>
<protein>
    <recommendedName>
        <fullName evidence="9">Ima1 N-terminal domain-containing protein</fullName>
    </recommendedName>
</protein>
<evidence type="ECO:0000256" key="1">
    <source>
        <dbReference type="ARBA" id="ARBA00004473"/>
    </source>
</evidence>
<feature type="transmembrane region" description="Helical" evidence="8">
    <location>
        <begin position="292"/>
        <end position="309"/>
    </location>
</feature>
<evidence type="ECO:0000256" key="8">
    <source>
        <dbReference type="SAM" id="Phobius"/>
    </source>
</evidence>
<reference evidence="10 11" key="1">
    <citation type="submission" date="2020-04" db="EMBL/GenBank/DDBJ databases">
        <authorList>
            <person name="Alioto T."/>
            <person name="Alioto T."/>
            <person name="Gomez Garrido J."/>
        </authorList>
    </citation>
    <scope>NUCLEOTIDE SEQUENCE [LARGE SCALE GENOMIC DNA]</scope>
</reference>
<dbReference type="AlphaFoldDB" id="A0A8S1DDU3"/>
<name>A0A8S1DDU3_9INSE</name>
<accession>A0A8S1DDU3</accession>
<dbReference type="EMBL" id="CADEPI010000172">
    <property type="protein sequence ID" value="CAB3378759.1"/>
    <property type="molecule type" value="Genomic_DNA"/>
</dbReference>
<evidence type="ECO:0000256" key="6">
    <source>
        <dbReference type="ARBA" id="ARBA00023242"/>
    </source>
</evidence>
<dbReference type="Proteomes" id="UP000494165">
    <property type="component" value="Unassembled WGS sequence"/>
</dbReference>
<dbReference type="GO" id="GO:0030473">
    <property type="term" value="P:nuclear migration along microtubule"/>
    <property type="evidence" value="ECO:0007669"/>
    <property type="project" value="TreeGrafter"/>
</dbReference>
<evidence type="ECO:0000256" key="7">
    <source>
        <dbReference type="SAM" id="MobiDB-lite"/>
    </source>
</evidence>
<dbReference type="GO" id="GO:0005521">
    <property type="term" value="F:lamin binding"/>
    <property type="evidence" value="ECO:0007669"/>
    <property type="project" value="TreeGrafter"/>
</dbReference>
<feature type="transmembrane region" description="Helical" evidence="8">
    <location>
        <begin position="221"/>
        <end position="241"/>
    </location>
</feature>
<feature type="domain" description="Ima1 N-terminal" evidence="9">
    <location>
        <begin position="64"/>
        <end position="181"/>
    </location>
</feature>
<comment type="subcellular location">
    <subcellularLocation>
        <location evidence="1">Nucleus inner membrane</location>
        <topology evidence="1">Multi-pass membrane protein</topology>
    </subcellularLocation>
</comment>
<feature type="transmembrane region" description="Helical" evidence="8">
    <location>
        <begin position="578"/>
        <end position="600"/>
    </location>
</feature>
<evidence type="ECO:0000256" key="4">
    <source>
        <dbReference type="ARBA" id="ARBA00022989"/>
    </source>
</evidence>
<evidence type="ECO:0000313" key="11">
    <source>
        <dbReference type="Proteomes" id="UP000494165"/>
    </source>
</evidence>
<feature type="transmembrane region" description="Helical" evidence="8">
    <location>
        <begin position="321"/>
        <end position="343"/>
    </location>
</feature>
<feature type="transmembrane region" description="Helical" evidence="8">
    <location>
        <begin position="261"/>
        <end position="280"/>
    </location>
</feature>
<dbReference type="GO" id="GO:0005637">
    <property type="term" value="C:nuclear inner membrane"/>
    <property type="evidence" value="ECO:0007669"/>
    <property type="project" value="UniProtKB-SubCell"/>
</dbReference>
<sequence length="610" mass="66454">MRYPLECCDFSETSAMMLEGLVRFLSEDIDFKAVVCLILAGVSLVVSSGFQLYTKIRPRFPVTVNCWFCNSDSKVHFKSRNSWTCPKCEQYNGFTQSGDYNKTIPAQMYEGFNRVVQSVKWEPYCPTQNGLCRKCNINQELKVQQLASFVPIVKANFDEEIELYRQRLETAYRLCAECDTKLSYKLNTLSAWVGRLYPPKVILNTDKPSKTHPVIVWTSRAVRLFSSAAALLACFLAAVEANRITPLWTVPIILDPFITSFSNLSLGVSVFNLGLALMAAALTKSKLHRSDLAASFLWFLTAVLDLASNRVAGSHVKRFTVAHIAVTVVACLATVLVHVRYLLAKSEKSLEVAEPIVKPQEPVERPFEPIPDAPEAKASSELEKTLTACQVPDSPVRPVQSSLHSLSLGPSSSPPRSSSASIFETRVYKPGGGSSLFLEGCEPVRRRKPIVHPPKFNPWNNSYCVGPVPLSRSSSQSSGFISQNGTNYSSVPNSRSGSVCGDADRFSVLSEPIYPSASFKSLYTACPAPPPSSSPLSVSFNSSAGSATLLNESLLSHAGSGFSGGGEKTVFCLVQEHFGLATVFLCSIVFNAVVIALAVANSLSTPPLSH</sequence>
<evidence type="ECO:0000256" key="3">
    <source>
        <dbReference type="ARBA" id="ARBA00022692"/>
    </source>
</evidence>
<dbReference type="Pfam" id="PF09779">
    <property type="entry name" value="Ima1_N"/>
    <property type="match status" value="1"/>
</dbReference>
<dbReference type="OrthoDB" id="5966927at2759"/>
<evidence type="ECO:0000256" key="2">
    <source>
        <dbReference type="ARBA" id="ARBA00007600"/>
    </source>
</evidence>